<comment type="caution">
    <text evidence="1">The sequence shown here is derived from an EMBL/GenBank/DDBJ whole genome shotgun (WGS) entry which is preliminary data.</text>
</comment>
<evidence type="ECO:0000313" key="1">
    <source>
        <dbReference type="EMBL" id="PGH25772.1"/>
    </source>
</evidence>
<dbReference type="EMBL" id="NJGJ01000001">
    <property type="protein sequence ID" value="PGH25772.1"/>
    <property type="molecule type" value="Genomic_DNA"/>
</dbReference>
<gene>
    <name evidence="1" type="ORF">RN90_10640</name>
</gene>
<dbReference type="AlphaFoldDB" id="A0A2B7YY49"/>
<reference evidence="1 2" key="1">
    <citation type="submission" date="2017-06" db="EMBL/GenBank/DDBJ databases">
        <title>Draft genome sequence of Fusobacterium nucleatum subsp. animalis KCOM 1280 (=ChDC F318).</title>
        <authorList>
            <person name="Kook J.-K."/>
            <person name="Park S.-N."/>
            <person name="Lim Y.K."/>
            <person name="Roh H."/>
        </authorList>
    </citation>
    <scope>NUCLEOTIDE SEQUENCE [LARGE SCALE GENOMIC DNA]</scope>
    <source>
        <strain evidence="2">KCOM 1280 ( ChDC F318)</strain>
    </source>
</reference>
<accession>A0A2B7YY49</accession>
<name>A0A2B7YY49_9FUSO</name>
<dbReference type="RefSeq" id="WP_158412323.1">
    <property type="nucleotide sequence ID" value="NZ_NJGJ01000001.1"/>
</dbReference>
<evidence type="ECO:0000313" key="2">
    <source>
        <dbReference type="Proteomes" id="UP000226179"/>
    </source>
</evidence>
<sequence>MPNMTIEEIYNLAKNEGLNVGELKDAGITGVGKKFSISGNEKIKSNIGNIRTNSKGSHNLDYIVISTDNGNIKVIFGSPKDYNYNPKNIEKARLIFVEQPKSR</sequence>
<protein>
    <submittedName>
        <fullName evidence="1">Uncharacterized protein</fullName>
    </submittedName>
</protein>
<proteinExistence type="predicted"/>
<dbReference type="Proteomes" id="UP000226179">
    <property type="component" value="Unassembled WGS sequence"/>
</dbReference>
<organism evidence="1 2">
    <name type="scientific">Fusobacterium animalis</name>
    <dbReference type="NCBI Taxonomy" id="76859"/>
    <lineage>
        <taxon>Bacteria</taxon>
        <taxon>Fusobacteriati</taxon>
        <taxon>Fusobacteriota</taxon>
        <taxon>Fusobacteriia</taxon>
        <taxon>Fusobacteriales</taxon>
        <taxon>Fusobacteriaceae</taxon>
        <taxon>Fusobacterium</taxon>
    </lineage>
</organism>